<dbReference type="PANTHER" id="PTHR47893">
    <property type="entry name" value="REGULATORY PROTEIN PCHR"/>
    <property type="match status" value="1"/>
</dbReference>
<dbReference type="SUPFAM" id="SSF46689">
    <property type="entry name" value="Homeodomain-like"/>
    <property type="match status" value="2"/>
</dbReference>
<feature type="domain" description="HTH araC/xylS-type" evidence="3">
    <location>
        <begin position="225"/>
        <end position="323"/>
    </location>
</feature>
<reference evidence="4 5" key="1">
    <citation type="submission" date="2022-04" db="EMBL/GenBank/DDBJ databases">
        <authorList>
            <person name="Grouzdev D.S."/>
            <person name="Pantiukh K.S."/>
            <person name="Krutkina M.S."/>
        </authorList>
    </citation>
    <scope>NUCLEOTIDE SEQUENCE [LARGE SCALE GENOMIC DNA]</scope>
    <source>
        <strain evidence="4 5">Jip08</strain>
    </source>
</reference>
<comment type="caution">
    <text evidence="4">The sequence shown here is derived from an EMBL/GenBank/DDBJ whole genome shotgun (WGS) entry which is preliminary data.</text>
</comment>
<protein>
    <submittedName>
        <fullName evidence="4">AraC family transcriptional regulator</fullName>
    </submittedName>
</protein>
<name>A0ABT0DKA4_9HYPH</name>
<keyword evidence="2" id="KW-0804">Transcription</keyword>
<keyword evidence="5" id="KW-1185">Reference proteome</keyword>
<evidence type="ECO:0000256" key="2">
    <source>
        <dbReference type="ARBA" id="ARBA00023163"/>
    </source>
</evidence>
<dbReference type="PROSITE" id="PS01124">
    <property type="entry name" value="HTH_ARAC_FAMILY_2"/>
    <property type="match status" value="1"/>
</dbReference>
<keyword evidence="1" id="KW-0805">Transcription regulation</keyword>
<dbReference type="SMART" id="SM00342">
    <property type="entry name" value="HTH_ARAC"/>
    <property type="match status" value="1"/>
</dbReference>
<proteinExistence type="predicted"/>
<evidence type="ECO:0000313" key="5">
    <source>
        <dbReference type="Proteomes" id="UP001202867"/>
    </source>
</evidence>
<accession>A0ABT0DKA4</accession>
<evidence type="ECO:0000259" key="3">
    <source>
        <dbReference type="PROSITE" id="PS01124"/>
    </source>
</evidence>
<dbReference type="Proteomes" id="UP001202867">
    <property type="component" value="Unassembled WGS sequence"/>
</dbReference>
<evidence type="ECO:0000256" key="1">
    <source>
        <dbReference type="ARBA" id="ARBA00023015"/>
    </source>
</evidence>
<reference evidence="5" key="2">
    <citation type="submission" date="2023-07" db="EMBL/GenBank/DDBJ databases">
        <title>Ancylobacter moscoviensis sp. nov., facultatively methylotrophic bacteria from activated sludge and the reclassification of Starkeya novella (Starkey 1934) Kelly et al. 2000 as Ancylobacter novellus comb. nov., Starkeya koreensis Im et al. 2006 as Ancylobacter koreensis comb.nov., Angulomicrobium tetraedrale Vasil'eva et al. 1986 as Ancylobacter tetraedralis comb. nov., Angulomicrobium amanitiforme Fritz et al. 2004 as Ancylobacter amanitiformis comb. nov. and Methylorhabdus multivorans Doronina et al. 1996 as Ancylobacter multivorans comb. nov. and emended description of the genus Ancylobacter.</title>
        <authorList>
            <person name="Doronina N."/>
            <person name="Chemodurova A."/>
            <person name="Grouzdev D."/>
            <person name="Koziaeva V."/>
            <person name="Shi W."/>
            <person name="Wu L."/>
            <person name="Kaparullina E."/>
        </authorList>
    </citation>
    <scope>NUCLEOTIDE SEQUENCE [LARGE SCALE GENOMIC DNA]</scope>
    <source>
        <strain evidence="5">Jip08</strain>
    </source>
</reference>
<dbReference type="Gene3D" id="1.10.10.60">
    <property type="entry name" value="Homeodomain-like"/>
    <property type="match status" value="2"/>
</dbReference>
<evidence type="ECO:0000313" key="4">
    <source>
        <dbReference type="EMBL" id="MCK0207717.1"/>
    </source>
</evidence>
<gene>
    <name evidence="4" type="ORF">MWN33_06675</name>
</gene>
<organism evidence="4 5">
    <name type="scientific">Ancylobacter koreensis</name>
    <dbReference type="NCBI Taxonomy" id="266121"/>
    <lineage>
        <taxon>Bacteria</taxon>
        <taxon>Pseudomonadati</taxon>
        <taxon>Pseudomonadota</taxon>
        <taxon>Alphaproteobacteria</taxon>
        <taxon>Hyphomicrobiales</taxon>
        <taxon>Xanthobacteraceae</taxon>
        <taxon>Ancylobacter</taxon>
    </lineage>
</organism>
<dbReference type="EMBL" id="JALKCG010000001">
    <property type="protein sequence ID" value="MCK0207717.1"/>
    <property type="molecule type" value="Genomic_DNA"/>
</dbReference>
<sequence length="330" mass="36353">MDEPRSFGVDLAALRSGLGVGEYVPSSQVAPGLSDLLRAREHGYRRVDAHTLLHLMNFEIDGAYALALTRPDLVCMQAIVAGSYDRWIGPRMDLVPPQILQISNAPRSTAHTQAGHRLRGVLVICEREHLLRHYGLNLATVPELYRPIFLSREGSPEVLQLPLPASALGLVDQMLACKYPEPLRGIFLGVKTVEFICEVAAQLHRPQRPAAPRALAGHAKRHAVEAAAEIYRREFADPPSIEQLALRVGLNRNELTAGFRSAYGLTPHAYAQMLRMERARELLGEGSLSISEVARRVGYEGYSSFARAFHGHFGRPPALARKAAPEPADE</sequence>
<dbReference type="InterPro" id="IPR053142">
    <property type="entry name" value="PchR_regulatory_protein"/>
</dbReference>
<dbReference type="InterPro" id="IPR018060">
    <property type="entry name" value="HTH_AraC"/>
</dbReference>
<dbReference type="Pfam" id="PF12833">
    <property type="entry name" value="HTH_18"/>
    <property type="match status" value="1"/>
</dbReference>
<dbReference type="PANTHER" id="PTHR47893:SF1">
    <property type="entry name" value="REGULATORY PROTEIN PCHR"/>
    <property type="match status" value="1"/>
</dbReference>
<dbReference type="RefSeq" id="WP_247199641.1">
    <property type="nucleotide sequence ID" value="NZ_JALKCG010000001.1"/>
</dbReference>
<dbReference type="InterPro" id="IPR009057">
    <property type="entry name" value="Homeodomain-like_sf"/>
</dbReference>